<feature type="transmembrane region" description="Helical" evidence="3">
    <location>
        <begin position="286"/>
        <end position="304"/>
    </location>
</feature>
<dbReference type="EMBL" id="JBHUHO010000047">
    <property type="protein sequence ID" value="MFD2117841.1"/>
    <property type="molecule type" value="Genomic_DNA"/>
</dbReference>
<dbReference type="SUPFAM" id="SSF103481">
    <property type="entry name" value="Multidrug resistance efflux transporter EmrE"/>
    <property type="match status" value="1"/>
</dbReference>
<feature type="domain" description="EamA" evidence="4">
    <location>
        <begin position="168"/>
        <end position="301"/>
    </location>
</feature>
<feature type="transmembrane region" description="Helical" evidence="3">
    <location>
        <begin position="165"/>
        <end position="186"/>
    </location>
</feature>
<evidence type="ECO:0000259" key="4">
    <source>
        <dbReference type="Pfam" id="PF00892"/>
    </source>
</evidence>
<gene>
    <name evidence="5" type="ORF">ACFSJH_19085</name>
</gene>
<evidence type="ECO:0000256" key="3">
    <source>
        <dbReference type="SAM" id="Phobius"/>
    </source>
</evidence>
<protein>
    <submittedName>
        <fullName evidence="5">DMT family transporter</fullName>
    </submittedName>
</protein>
<evidence type="ECO:0000313" key="5">
    <source>
        <dbReference type="EMBL" id="MFD2117841.1"/>
    </source>
</evidence>
<feature type="transmembrane region" description="Helical" evidence="3">
    <location>
        <begin position="34"/>
        <end position="52"/>
    </location>
</feature>
<dbReference type="RefSeq" id="WP_377775171.1">
    <property type="nucleotide sequence ID" value="NZ_JBHUHO010000047.1"/>
</dbReference>
<feature type="transmembrane region" description="Helical" evidence="3">
    <location>
        <begin position="198"/>
        <end position="218"/>
    </location>
</feature>
<dbReference type="InterPro" id="IPR037185">
    <property type="entry name" value="EmrE-like"/>
</dbReference>
<dbReference type="InterPro" id="IPR000620">
    <property type="entry name" value="EamA_dom"/>
</dbReference>
<comment type="caution">
    <text evidence="5">The sequence shown here is derived from an EMBL/GenBank/DDBJ whole genome shotgun (WGS) entry which is preliminary data.</text>
</comment>
<evidence type="ECO:0000256" key="2">
    <source>
        <dbReference type="ARBA" id="ARBA00007362"/>
    </source>
</evidence>
<feature type="transmembrane region" description="Helical" evidence="3">
    <location>
        <begin position="230"/>
        <end position="253"/>
    </location>
</feature>
<proteinExistence type="inferred from homology"/>
<dbReference type="PANTHER" id="PTHR22911:SF137">
    <property type="entry name" value="SOLUTE CARRIER FAMILY 35 MEMBER G2-RELATED"/>
    <property type="match status" value="1"/>
</dbReference>
<comment type="subcellular location">
    <subcellularLocation>
        <location evidence="1">Endomembrane system</location>
        <topology evidence="1">Multi-pass membrane protein</topology>
    </subcellularLocation>
</comment>
<dbReference type="Proteomes" id="UP001597362">
    <property type="component" value="Unassembled WGS sequence"/>
</dbReference>
<name>A0ABW4YQ14_9BACL</name>
<evidence type="ECO:0000256" key="1">
    <source>
        <dbReference type="ARBA" id="ARBA00004127"/>
    </source>
</evidence>
<dbReference type="PANTHER" id="PTHR22911">
    <property type="entry name" value="ACYL-MALONYL CONDENSING ENZYME-RELATED"/>
    <property type="match status" value="1"/>
</dbReference>
<reference evidence="6" key="1">
    <citation type="journal article" date="2019" name="Int. J. Syst. Evol. Microbiol.">
        <title>The Global Catalogue of Microorganisms (GCM) 10K type strain sequencing project: providing services to taxonomists for standard genome sequencing and annotation.</title>
        <authorList>
            <consortium name="The Broad Institute Genomics Platform"/>
            <consortium name="The Broad Institute Genome Sequencing Center for Infectious Disease"/>
            <person name="Wu L."/>
            <person name="Ma J."/>
        </authorList>
    </citation>
    <scope>NUCLEOTIDE SEQUENCE [LARGE SCALE GENOMIC DNA]</scope>
    <source>
        <strain evidence="6">GH52</strain>
    </source>
</reference>
<comment type="similarity">
    <text evidence="2">Belongs to the EamA transporter family.</text>
</comment>
<feature type="transmembrane region" description="Helical" evidence="3">
    <location>
        <begin position="85"/>
        <end position="103"/>
    </location>
</feature>
<evidence type="ECO:0000313" key="6">
    <source>
        <dbReference type="Proteomes" id="UP001597362"/>
    </source>
</evidence>
<feature type="transmembrane region" description="Helical" evidence="3">
    <location>
        <begin position="109"/>
        <end position="128"/>
    </location>
</feature>
<organism evidence="5 6">
    <name type="scientific">Paenibacillus yanchengensis</name>
    <dbReference type="NCBI Taxonomy" id="2035833"/>
    <lineage>
        <taxon>Bacteria</taxon>
        <taxon>Bacillati</taxon>
        <taxon>Bacillota</taxon>
        <taxon>Bacilli</taxon>
        <taxon>Bacillales</taxon>
        <taxon>Paenibacillaceae</taxon>
        <taxon>Paenibacillus</taxon>
    </lineage>
</organism>
<dbReference type="Pfam" id="PF00892">
    <property type="entry name" value="EamA"/>
    <property type="match status" value="1"/>
</dbReference>
<keyword evidence="3" id="KW-0812">Transmembrane</keyword>
<sequence length="316" mass="34701">MKHIMAVFWGAASYGILSTFVVLAYDRGFQLGEVVGAQLFFGLVLITCLVLAKQWKEKKKNKLQSQQAITIRENDEHVRLDGKKAMLLMVAGIPQAATGLLYYHTLKYVPASLAIILLFQFVWISVLIQSIRQRKWPQAMVLVSLAVVIVGTVFAAGILEDSFANISMIGIGFGLLAAVSYTLFLLISGNVYPKANPVYRSFWMIAGAFITLSIIYPPTFLFNGRLFSELALFGLILGCFGAFIPPLLFAYGIPKIGEGAAGILGAVELPVAVFMSMLVLKEEVGILKWMGVILVLIGIVIPELTRKKRSPIPKTR</sequence>
<feature type="transmembrane region" description="Helical" evidence="3">
    <location>
        <begin position="140"/>
        <end position="159"/>
    </location>
</feature>
<keyword evidence="3" id="KW-0472">Membrane</keyword>
<keyword evidence="3" id="KW-1133">Transmembrane helix</keyword>
<feature type="transmembrane region" description="Helical" evidence="3">
    <location>
        <begin position="260"/>
        <end position="280"/>
    </location>
</feature>
<accession>A0ABW4YQ14</accession>
<keyword evidence="6" id="KW-1185">Reference proteome</keyword>